<dbReference type="Proteomes" id="UP000190675">
    <property type="component" value="Chromosome I"/>
</dbReference>
<evidence type="ECO:0000313" key="3">
    <source>
        <dbReference type="Proteomes" id="UP000190675"/>
    </source>
</evidence>
<evidence type="ECO:0000256" key="1">
    <source>
        <dbReference type="SAM" id="MobiDB-lite"/>
    </source>
</evidence>
<name>A0A1M5IA33_9BRAD</name>
<protein>
    <recommendedName>
        <fullName evidence="4">Nuclease homologue</fullName>
    </recommendedName>
</protein>
<dbReference type="AlphaFoldDB" id="A0A1M5IA33"/>
<evidence type="ECO:0008006" key="4">
    <source>
        <dbReference type="Google" id="ProtNLM"/>
    </source>
</evidence>
<sequence length="200" mass="21896">MAHPKASYHRPVQSGSRRPRPLKLDPALLCVRGLLNRDHLPLHLSKLGRSLLVAADEEGRRPEDDDGRCGGQAVIGALLVLRRPGQVANGLRLAARRAAALGLLRSGITREGIGPRTIIPKLLITARAVLIFALVPVAFADDLTGQASIIDGDTLEIHGTRVRLWGMSEVGGRDERRLTGSFCRCRDRFPDTARYKLSRH</sequence>
<evidence type="ECO:0000313" key="2">
    <source>
        <dbReference type="EMBL" id="SHG25097.1"/>
    </source>
</evidence>
<accession>A0A1M5IA33</accession>
<reference evidence="2 3" key="1">
    <citation type="submission" date="2016-11" db="EMBL/GenBank/DDBJ databases">
        <authorList>
            <person name="Jaros S."/>
            <person name="Januszkiewicz K."/>
            <person name="Wedrychowicz H."/>
        </authorList>
    </citation>
    <scope>NUCLEOTIDE SEQUENCE [LARGE SCALE GENOMIC DNA]</scope>
    <source>
        <strain evidence="2 3">GAS242</strain>
    </source>
</reference>
<proteinExistence type="predicted"/>
<dbReference type="EMBL" id="LT670818">
    <property type="protein sequence ID" value="SHG25097.1"/>
    <property type="molecule type" value="Genomic_DNA"/>
</dbReference>
<gene>
    <name evidence="2" type="ORF">SAMN05444169_1413</name>
</gene>
<organism evidence="2 3">
    <name type="scientific">Bradyrhizobium erythrophlei</name>
    <dbReference type="NCBI Taxonomy" id="1437360"/>
    <lineage>
        <taxon>Bacteria</taxon>
        <taxon>Pseudomonadati</taxon>
        <taxon>Pseudomonadota</taxon>
        <taxon>Alphaproteobacteria</taxon>
        <taxon>Hyphomicrobiales</taxon>
        <taxon>Nitrobacteraceae</taxon>
        <taxon>Bradyrhizobium</taxon>
    </lineage>
</organism>
<feature type="region of interest" description="Disordered" evidence="1">
    <location>
        <begin position="1"/>
        <end position="20"/>
    </location>
</feature>